<dbReference type="KEGG" id="tva:4746260"/>
<feature type="compositionally biased region" description="Basic and acidic residues" evidence="1">
    <location>
        <begin position="66"/>
        <end position="77"/>
    </location>
</feature>
<feature type="region of interest" description="Disordered" evidence="1">
    <location>
        <begin position="54"/>
        <end position="77"/>
    </location>
</feature>
<proteinExistence type="predicted"/>
<feature type="signal peptide" evidence="2">
    <location>
        <begin position="1"/>
        <end position="17"/>
    </location>
</feature>
<name>A2G2L5_TRIV3</name>
<dbReference type="EMBL" id="DS114290">
    <property type="protein sequence ID" value="EAX88600.1"/>
    <property type="molecule type" value="Genomic_DNA"/>
</dbReference>
<reference evidence="3" key="1">
    <citation type="submission" date="2006-10" db="EMBL/GenBank/DDBJ databases">
        <authorList>
            <person name="Amadeo P."/>
            <person name="Zhao Q."/>
            <person name="Wortman J."/>
            <person name="Fraser-Liggett C."/>
            <person name="Carlton J."/>
        </authorList>
    </citation>
    <scope>NUCLEOTIDE SEQUENCE</scope>
    <source>
        <strain evidence="3">G3</strain>
    </source>
</reference>
<dbReference type="VEuPathDB" id="TrichDB:TVAGG3_0351130"/>
<dbReference type="VEuPathDB" id="TrichDB:TVAG_188400"/>
<feature type="chain" id="PRO_5002643518" evidence="2">
    <location>
        <begin position="18"/>
        <end position="77"/>
    </location>
</feature>
<sequence>MIAVIVFFVIMIKKLGSKNEDIQEDSSVEIQDMEEIPEEDRKKHESMMTTMINEDDTPFNEDANLDEFHFSKNEPTE</sequence>
<dbReference type="InParanoid" id="A2G2L5"/>
<organism evidence="3 4">
    <name type="scientific">Trichomonas vaginalis (strain ATCC PRA-98 / G3)</name>
    <dbReference type="NCBI Taxonomy" id="412133"/>
    <lineage>
        <taxon>Eukaryota</taxon>
        <taxon>Metamonada</taxon>
        <taxon>Parabasalia</taxon>
        <taxon>Trichomonadida</taxon>
        <taxon>Trichomonadidae</taxon>
        <taxon>Trichomonas</taxon>
    </lineage>
</organism>
<evidence type="ECO:0000256" key="1">
    <source>
        <dbReference type="SAM" id="MobiDB-lite"/>
    </source>
</evidence>
<dbReference type="Proteomes" id="UP000001542">
    <property type="component" value="Unassembled WGS sequence"/>
</dbReference>
<gene>
    <name evidence="3" type="ORF">TVAG_188400</name>
</gene>
<evidence type="ECO:0000313" key="4">
    <source>
        <dbReference type="Proteomes" id="UP000001542"/>
    </source>
</evidence>
<evidence type="ECO:0000256" key="2">
    <source>
        <dbReference type="SAM" id="SignalP"/>
    </source>
</evidence>
<keyword evidence="2" id="KW-0732">Signal</keyword>
<feature type="compositionally biased region" description="Acidic residues" evidence="1">
    <location>
        <begin position="54"/>
        <end position="65"/>
    </location>
</feature>
<keyword evidence="4" id="KW-1185">Reference proteome</keyword>
<evidence type="ECO:0000313" key="3">
    <source>
        <dbReference type="EMBL" id="EAX88600.1"/>
    </source>
</evidence>
<dbReference type="AlphaFoldDB" id="A2G2L5"/>
<protein>
    <submittedName>
        <fullName evidence="3">Uncharacterized protein</fullName>
    </submittedName>
</protein>
<accession>A2G2L5</accession>
<reference evidence="3" key="2">
    <citation type="journal article" date="2007" name="Science">
        <title>Draft genome sequence of the sexually transmitted pathogen Trichomonas vaginalis.</title>
        <authorList>
            <person name="Carlton J.M."/>
            <person name="Hirt R.P."/>
            <person name="Silva J.C."/>
            <person name="Delcher A.L."/>
            <person name="Schatz M."/>
            <person name="Zhao Q."/>
            <person name="Wortman J.R."/>
            <person name="Bidwell S.L."/>
            <person name="Alsmark U.C.M."/>
            <person name="Besteiro S."/>
            <person name="Sicheritz-Ponten T."/>
            <person name="Noel C.J."/>
            <person name="Dacks J.B."/>
            <person name="Foster P.G."/>
            <person name="Simillion C."/>
            <person name="Van de Peer Y."/>
            <person name="Miranda-Saavedra D."/>
            <person name="Barton G.J."/>
            <person name="Westrop G.D."/>
            <person name="Mueller S."/>
            <person name="Dessi D."/>
            <person name="Fiori P.L."/>
            <person name="Ren Q."/>
            <person name="Paulsen I."/>
            <person name="Zhang H."/>
            <person name="Bastida-Corcuera F.D."/>
            <person name="Simoes-Barbosa A."/>
            <person name="Brown M.T."/>
            <person name="Hayes R.D."/>
            <person name="Mukherjee M."/>
            <person name="Okumura C.Y."/>
            <person name="Schneider R."/>
            <person name="Smith A.J."/>
            <person name="Vanacova S."/>
            <person name="Villalvazo M."/>
            <person name="Haas B.J."/>
            <person name="Pertea M."/>
            <person name="Feldblyum T.V."/>
            <person name="Utterback T.R."/>
            <person name="Shu C.L."/>
            <person name="Osoegawa K."/>
            <person name="de Jong P.J."/>
            <person name="Hrdy I."/>
            <person name="Horvathova L."/>
            <person name="Zubacova Z."/>
            <person name="Dolezal P."/>
            <person name="Malik S.B."/>
            <person name="Logsdon J.M. Jr."/>
            <person name="Henze K."/>
            <person name="Gupta A."/>
            <person name="Wang C.C."/>
            <person name="Dunne R.L."/>
            <person name="Upcroft J.A."/>
            <person name="Upcroft P."/>
            <person name="White O."/>
            <person name="Salzberg S.L."/>
            <person name="Tang P."/>
            <person name="Chiu C.-H."/>
            <person name="Lee Y.-S."/>
            <person name="Embley T.M."/>
            <person name="Coombs G.H."/>
            <person name="Mottram J.C."/>
            <person name="Tachezy J."/>
            <person name="Fraser-Liggett C.M."/>
            <person name="Johnson P.J."/>
        </authorList>
    </citation>
    <scope>NUCLEOTIDE SEQUENCE [LARGE SCALE GENOMIC DNA]</scope>
    <source>
        <strain evidence="3">G3</strain>
    </source>
</reference>